<feature type="transmembrane region" description="Helical" evidence="2">
    <location>
        <begin position="375"/>
        <end position="396"/>
    </location>
</feature>
<dbReference type="InterPro" id="IPR025857">
    <property type="entry name" value="MacB_PCD"/>
</dbReference>
<evidence type="ECO:0000256" key="1">
    <source>
        <dbReference type="ARBA" id="ARBA00038076"/>
    </source>
</evidence>
<keyword evidence="2" id="KW-1133">Transmembrane helix</keyword>
<name>A0ABV3NDX4_9ACTO</name>
<dbReference type="InterPro" id="IPR038766">
    <property type="entry name" value="Membrane_comp_ABC_pdt"/>
</dbReference>
<protein>
    <submittedName>
        <fullName evidence="4">ABC transporter permease</fullName>
    </submittedName>
</protein>
<evidence type="ECO:0000313" key="5">
    <source>
        <dbReference type="Proteomes" id="UP001555100"/>
    </source>
</evidence>
<evidence type="ECO:0000313" key="4">
    <source>
        <dbReference type="EMBL" id="MEW6955213.1"/>
    </source>
</evidence>
<dbReference type="Proteomes" id="UP001555100">
    <property type="component" value="Unassembled WGS sequence"/>
</dbReference>
<feature type="transmembrane region" description="Helical" evidence="2">
    <location>
        <begin position="246"/>
        <end position="267"/>
    </location>
</feature>
<feature type="transmembrane region" description="Helical" evidence="2">
    <location>
        <begin position="666"/>
        <end position="686"/>
    </location>
</feature>
<comment type="caution">
    <text evidence="4">The sequence shown here is derived from an EMBL/GenBank/DDBJ whole genome shotgun (WGS) entry which is preliminary data.</text>
</comment>
<comment type="similarity">
    <text evidence="1">Belongs to the ABC-4 integral membrane protein family.</text>
</comment>
<evidence type="ECO:0000256" key="2">
    <source>
        <dbReference type="SAM" id="Phobius"/>
    </source>
</evidence>
<organism evidence="4 5">
    <name type="scientific">Trueperella pyogenes</name>
    <dbReference type="NCBI Taxonomy" id="1661"/>
    <lineage>
        <taxon>Bacteria</taxon>
        <taxon>Bacillati</taxon>
        <taxon>Actinomycetota</taxon>
        <taxon>Actinomycetes</taxon>
        <taxon>Actinomycetales</taxon>
        <taxon>Actinomycetaceae</taxon>
        <taxon>Trueperella</taxon>
    </lineage>
</organism>
<accession>A0ABV3NDX4</accession>
<gene>
    <name evidence="4" type="ORF">V3M73_09310</name>
</gene>
<dbReference type="RefSeq" id="WP_367199316.1">
    <property type="nucleotide sequence ID" value="NZ_JBAGLV010000001.1"/>
</dbReference>
<feature type="transmembrane region" description="Helical" evidence="2">
    <location>
        <begin position="341"/>
        <end position="363"/>
    </location>
</feature>
<dbReference type="EMBL" id="JBAGNM010000013">
    <property type="protein sequence ID" value="MEW6955213.1"/>
    <property type="molecule type" value="Genomic_DNA"/>
</dbReference>
<keyword evidence="2" id="KW-0472">Membrane</keyword>
<feature type="transmembrane region" description="Helical" evidence="2">
    <location>
        <begin position="451"/>
        <end position="473"/>
    </location>
</feature>
<dbReference type="Pfam" id="PF12704">
    <property type="entry name" value="MacB_PCD"/>
    <property type="match status" value="1"/>
</dbReference>
<keyword evidence="5" id="KW-1185">Reference proteome</keyword>
<evidence type="ECO:0000259" key="3">
    <source>
        <dbReference type="Pfam" id="PF12704"/>
    </source>
</evidence>
<dbReference type="PANTHER" id="PTHR30287">
    <property type="entry name" value="MEMBRANE COMPONENT OF PREDICTED ABC SUPERFAMILY METABOLITE UPTAKE TRANSPORTER"/>
    <property type="match status" value="1"/>
</dbReference>
<feature type="transmembrane region" description="Helical" evidence="2">
    <location>
        <begin position="718"/>
        <end position="740"/>
    </location>
</feature>
<feature type="domain" description="MacB-like periplasmic core" evidence="3">
    <location>
        <begin position="55"/>
        <end position="212"/>
    </location>
</feature>
<feature type="transmembrane region" description="Helical" evidence="2">
    <location>
        <begin position="297"/>
        <end position="321"/>
    </location>
</feature>
<reference evidence="4 5" key="1">
    <citation type="submission" date="2024-01" db="EMBL/GenBank/DDBJ databases">
        <title>Genomic analysis and antimicrobial resistance profiles of Trueperella pyogenes isolated from domestic and wild animals.</title>
        <authorList>
            <person name="Magossi G."/>
            <person name="Gzyl K.E."/>
            <person name="Holman D.B."/>
            <person name="Amat S."/>
        </authorList>
    </citation>
    <scope>NUCLEOTIDE SEQUENCE [LARGE SCALE GENOMIC DNA]</scope>
    <source>
        <strain evidence="4 5">1494</strain>
    </source>
</reference>
<feature type="transmembrane region" description="Helical" evidence="2">
    <location>
        <begin position="408"/>
        <end position="430"/>
    </location>
</feature>
<proteinExistence type="inferred from homology"/>
<sequence>MMLRQQLEHHWPSHVLAGVSLAYAAALIFFVTSMLGYADRALGLSVERSCPNSDVIVYAETAPAVEVAAQIARLPQVETIFVDSFYLTEILTDTHHLTVTMRALAPPSLRTQDLVSGDFPSSSREIAITQKLARALQMQVGQELTIIDDGAATRYTISGIYTRSPILDPVGFEAILPQVAPYFVATQGSDQGGIEVRAAPTSTPAELQEAILKIPGTVVVSSAERYQAEYARQEATLDRLTVAGPWLLTTAFLAATTVVSMTVIGVARRRAAEERTLRARGLSATERHLRLAREIGVVAGLSYLVGIGVGYAGAMGTVSILRSVDGSTVLPDQIGFPIQAALWSLVAVTLATLIGTTIGIFLITIRDTSIWRPTILATIPAVVIFAAALLYAAIGMPGELKDHPSVDAVIGSLLLLAAMTAVAYFVAFKIARWVILRLHVGSHFALVPRSLTGLITAVAMFTILMSSAALGALHTAYSPLDVDKDRVSSLYDLAMTTAPASSSLSQKEIATVAEWGSAKSSLLMHQVNTEDWPMEEFQPGPIYAVAPQQVNDYFGIRIGSNELLVPDDTSNVPDTITFGYTDASDVRRITAAKVKVTSVPFAIISKEGLGELSPIAMWMRLTDHSLMNLAEDYRRLESLLGPIGDRPVLSLAVSAMDNANVNLSKIVSILQTSLILFLAFAAFGRVPRYLAEQTRETRYLTAKGISFAAIQARRLAQILLSTLAMALTGLALGVACTYALMHIHGWITPQELTVPVGNLALNLGSVMLACLGLGILGYRLDVSKHTKRLDLAEIGR</sequence>
<feature type="transmembrane region" description="Helical" evidence="2">
    <location>
        <begin position="760"/>
        <end position="778"/>
    </location>
</feature>
<dbReference type="PANTHER" id="PTHR30287:SF1">
    <property type="entry name" value="INNER MEMBRANE PROTEIN"/>
    <property type="match status" value="1"/>
</dbReference>
<keyword evidence="2" id="KW-0812">Transmembrane</keyword>